<reference evidence="1 2" key="1">
    <citation type="submission" date="2018-07" db="EMBL/GenBank/DDBJ databases">
        <title>Crenobacter cavernae sp. nov., isolated from a karst cave.</title>
        <authorList>
            <person name="Zhu H."/>
        </authorList>
    </citation>
    <scope>NUCLEOTIDE SEQUENCE [LARGE SCALE GENOMIC DNA]</scope>
    <source>
        <strain evidence="1 2">K1W11S-77</strain>
    </source>
</reference>
<gene>
    <name evidence="1" type="ORF">DWG20_07285</name>
</gene>
<name>A0A345Y5P5_9NEIS</name>
<dbReference type="AlphaFoldDB" id="A0A345Y5P5"/>
<organism evidence="1 2">
    <name type="scientific">Crenobacter cavernae</name>
    <dbReference type="NCBI Taxonomy" id="2290923"/>
    <lineage>
        <taxon>Bacteria</taxon>
        <taxon>Pseudomonadati</taxon>
        <taxon>Pseudomonadota</taxon>
        <taxon>Betaproteobacteria</taxon>
        <taxon>Neisseriales</taxon>
        <taxon>Neisseriaceae</taxon>
        <taxon>Crenobacter</taxon>
    </lineage>
</organism>
<accession>A0A345Y5P5</accession>
<proteinExistence type="predicted"/>
<protein>
    <submittedName>
        <fullName evidence="1">Uncharacterized protein</fullName>
    </submittedName>
</protein>
<dbReference type="Proteomes" id="UP000254537">
    <property type="component" value="Chromosome"/>
</dbReference>
<dbReference type="KEGG" id="ccah:DWG20_07285"/>
<evidence type="ECO:0000313" key="1">
    <source>
        <dbReference type="EMBL" id="AXK39247.1"/>
    </source>
</evidence>
<evidence type="ECO:0000313" key="2">
    <source>
        <dbReference type="Proteomes" id="UP000254537"/>
    </source>
</evidence>
<sequence length="140" mass="16097">MSPYLYITKVEGEKILLAAALIAEHEAADQKWIGRYMYQLPISYKIDYISQSNTDITPEVEKSLTVGFTELIKFYKKDSPEDADKEKTISFKSDFLSPRFDFEMTAKLISESQDRIWVRTFNGIYAISKENVTTSIAKAM</sequence>
<dbReference type="EMBL" id="CP031337">
    <property type="protein sequence ID" value="AXK39247.1"/>
    <property type="molecule type" value="Genomic_DNA"/>
</dbReference>